<feature type="transmembrane region" description="Helical" evidence="1">
    <location>
        <begin position="26"/>
        <end position="47"/>
    </location>
</feature>
<keyword evidence="1" id="KW-1133">Transmembrane helix</keyword>
<evidence type="ECO:0000256" key="1">
    <source>
        <dbReference type="SAM" id="Phobius"/>
    </source>
</evidence>
<dbReference type="InterPro" id="IPR056120">
    <property type="entry name" value="DUF7703"/>
</dbReference>
<keyword evidence="1" id="KW-0472">Membrane</keyword>
<organism evidence="3 4">
    <name type="scientific">Aspergillus phoenicis ATCC 13157</name>
    <dbReference type="NCBI Taxonomy" id="1353007"/>
    <lineage>
        <taxon>Eukaryota</taxon>
        <taxon>Fungi</taxon>
        <taxon>Dikarya</taxon>
        <taxon>Ascomycota</taxon>
        <taxon>Pezizomycotina</taxon>
        <taxon>Eurotiomycetes</taxon>
        <taxon>Eurotiomycetidae</taxon>
        <taxon>Eurotiales</taxon>
        <taxon>Aspergillaceae</taxon>
        <taxon>Aspergillus</taxon>
    </lineage>
</organism>
<proteinExistence type="predicted"/>
<dbReference type="Pfam" id="PF24802">
    <property type="entry name" value="DUF7703"/>
    <property type="match status" value="1"/>
</dbReference>
<evidence type="ECO:0000313" key="4">
    <source>
        <dbReference type="Proteomes" id="UP000254937"/>
    </source>
</evidence>
<dbReference type="PANTHER" id="PTHR37013:SF5">
    <property type="entry name" value="INTEGRAL MEMBRANE PROTEIN"/>
    <property type="match status" value="1"/>
</dbReference>
<evidence type="ECO:0000313" key="3">
    <source>
        <dbReference type="EMBL" id="RDK40767.1"/>
    </source>
</evidence>
<feature type="transmembrane region" description="Helical" evidence="1">
    <location>
        <begin position="104"/>
        <end position="127"/>
    </location>
</feature>
<keyword evidence="4" id="KW-1185">Reference proteome</keyword>
<keyword evidence="1" id="KW-0812">Transmembrane</keyword>
<reference evidence="3 4" key="1">
    <citation type="submission" date="2018-07" db="EMBL/GenBank/DDBJ databases">
        <title>Section-level genome sequencing of Aspergillus section Nigri to investigate inter- and intra-species variation.</title>
        <authorList>
            <consortium name="DOE Joint Genome Institute"/>
            <person name="Vesth T.C."/>
            <person name="Nybo J.L."/>
            <person name="Theobald S."/>
            <person name="Frisvad J.C."/>
            <person name="Larsen T.O."/>
            <person name="Nielsen K.F."/>
            <person name="Hoof J.B."/>
            <person name="Brandl J."/>
            <person name="Salamov A."/>
            <person name="Riley R."/>
            <person name="Gladden J.M."/>
            <person name="Phatale P."/>
            <person name="Nielsen M.T."/>
            <person name="Lyhne E.K."/>
            <person name="Kogle M.E."/>
            <person name="Strasser K."/>
            <person name="McDonnell E."/>
            <person name="Barry K."/>
            <person name="Clum A."/>
            <person name="Chen C."/>
            <person name="Nolan M."/>
            <person name="Sandor L."/>
            <person name="Kuo A."/>
            <person name="Lipzen A."/>
            <person name="Hainaut M."/>
            <person name="Drula E."/>
            <person name="Tsang A."/>
            <person name="Magnuson J.K."/>
            <person name="Henrissat B."/>
            <person name="Wiebenga A."/>
            <person name="Simmons B.A."/>
            <person name="Makela M.R."/>
            <person name="De vries R.P."/>
            <person name="Grigoriev I.V."/>
            <person name="Mortensen U.H."/>
            <person name="Baker S.E."/>
            <person name="Andersen M.R."/>
        </authorList>
    </citation>
    <scope>NUCLEOTIDE SEQUENCE [LARGE SCALE GENOMIC DNA]</scope>
    <source>
        <strain evidence="3 4">ATCC 13157</strain>
    </source>
</reference>
<dbReference type="PANTHER" id="PTHR37013">
    <property type="entry name" value="INTEGRAL MEMBRANE PROTEIN (AFU_ORTHOLOGUE AFUA_1G05950)-RELATED"/>
    <property type="match status" value="1"/>
</dbReference>
<sequence>MVPGQSIVLYSRLHLVVQSQTLLRRVLYLIIFDTIVLLIPTTVLTYCTIYVRTTPVIRGFNVMERMQLAWFCAQEILISLIYIAETLKLLRLRPEKDAERHKTMYELIAINLVIILLDIALLVLEYVGLYTLQTTLKAAVYSVKLKLEFGVLRKLVSLVHARPAESSSSDQDTYPTFVDPNQITGDVTRAAPAYSRRQSQYPWTAISMDSLVLSDRRSCDISHTRATPILISGTSPQRTASALVKGPPPKQVSRALYSKWPGMREMWLQRWLGSPIHGCPDQSLVTPIPYDHSCIPVDSHRACPQGPERARPKEKIASGGSELVRRPGKLELSSPAALAKQPGDSIVPDSWESDAMVRGAVTASATELSDQDEFIVVIVVERLLKATQLFGMNMTNWPVTLEDCDDVINRSTSISGTRRSRRGCLKVSSHSKLLSGSISLGGVSGGTSSGGITRAADWSLPTFGHQRLAANPKEGIRPSLTRSIWQSNPWGTTESPSLMKLILFPPPLTAPSACFFARNPRLRGVWIPEYLTSRSVTGLHLTVRALRQTKSPFAAATIYIVVVYYSLLSARLPPHPSAPRVSASPSSPTVSMCFGLSSPSGRV</sequence>
<name>A0A370PEZ2_ASPPH</name>
<dbReference type="Proteomes" id="UP000254937">
    <property type="component" value="Unassembled WGS sequence"/>
</dbReference>
<dbReference type="EMBL" id="KZ851857">
    <property type="protein sequence ID" value="RDK40767.1"/>
    <property type="molecule type" value="Genomic_DNA"/>
</dbReference>
<protein>
    <recommendedName>
        <fullName evidence="2">DUF7703 domain-containing protein</fullName>
    </recommendedName>
</protein>
<accession>A0A370PEZ2</accession>
<gene>
    <name evidence="3" type="ORF">M752DRAFT_218025</name>
</gene>
<dbReference type="AlphaFoldDB" id="A0A370PEZ2"/>
<evidence type="ECO:0000259" key="2">
    <source>
        <dbReference type="Pfam" id="PF24802"/>
    </source>
</evidence>
<feature type="domain" description="DUF7703" evidence="2">
    <location>
        <begin position="1"/>
        <end position="160"/>
    </location>
</feature>